<dbReference type="InterPro" id="IPR051275">
    <property type="entry name" value="Cell_adhesion_signaling"/>
</dbReference>
<evidence type="ECO:0000256" key="3">
    <source>
        <dbReference type="ARBA" id="ARBA00023157"/>
    </source>
</evidence>
<feature type="domain" description="Ig-like" evidence="6">
    <location>
        <begin position="267"/>
        <end position="351"/>
    </location>
</feature>
<dbReference type="InterPro" id="IPR013783">
    <property type="entry name" value="Ig-like_fold"/>
</dbReference>
<protein>
    <recommendedName>
        <fullName evidence="6">Ig-like domain-containing protein</fullName>
    </recommendedName>
</protein>
<evidence type="ECO:0000256" key="2">
    <source>
        <dbReference type="ARBA" id="ARBA00023136"/>
    </source>
</evidence>
<dbReference type="SMART" id="SM00408">
    <property type="entry name" value="IGc2"/>
    <property type="match status" value="4"/>
</dbReference>
<dbReference type="SMART" id="SM00409">
    <property type="entry name" value="IG"/>
    <property type="match status" value="4"/>
</dbReference>
<dbReference type="Proteomes" id="UP001159427">
    <property type="component" value="Unassembled WGS sequence"/>
</dbReference>
<dbReference type="InterPro" id="IPR003598">
    <property type="entry name" value="Ig_sub2"/>
</dbReference>
<evidence type="ECO:0000313" key="7">
    <source>
        <dbReference type="EMBL" id="CAH3192554.1"/>
    </source>
</evidence>
<evidence type="ECO:0000256" key="1">
    <source>
        <dbReference type="ARBA" id="ARBA00004479"/>
    </source>
</evidence>
<dbReference type="InterPro" id="IPR036179">
    <property type="entry name" value="Ig-like_dom_sf"/>
</dbReference>
<dbReference type="EMBL" id="CALNXI010003216">
    <property type="protein sequence ID" value="CAH3192554.1"/>
    <property type="molecule type" value="Genomic_DNA"/>
</dbReference>
<proteinExistence type="predicted"/>
<comment type="caution">
    <text evidence="7">The sequence shown here is derived from an EMBL/GenBank/DDBJ whole genome shotgun (WGS) entry which is preliminary data.</text>
</comment>
<sequence>LPSLDPRLPLNKTVTEGNSFTLHCLPLGNTNAVNVTWIRNNSSSTPFAVSVNITVNATRFDAGEYNCVVTNGVESVISPTAYVDVLYPPSLDSSFPYNHTVTEGNNLTLQCKVTAANPTPNITWYNVSTNKTLISYKGNLTFGLMTRSHAGRYQCVVENGIGQAAVSRISTVDVQYPPLLDVTYPRDHTITEGSTITLQCKVTAANPQPNITWYSVAINNTALSYGVNFTFVNISRNHTGKYYCLVDNGIDKAVTSRVSTVNVQYSPSLQTTYPRDNTVVEGNKLTLLCKVKASNPRPNITWHSVSANNTVLSYGANFTFSKISRHDAGKYCCAADNGIGKAVISRISSIEVHCK</sequence>
<dbReference type="SUPFAM" id="SSF48726">
    <property type="entry name" value="Immunoglobulin"/>
    <property type="match status" value="4"/>
</dbReference>
<evidence type="ECO:0000313" key="8">
    <source>
        <dbReference type="Proteomes" id="UP001159427"/>
    </source>
</evidence>
<keyword evidence="5" id="KW-0393">Immunoglobulin domain</keyword>
<feature type="domain" description="Ig-like" evidence="6">
    <location>
        <begin position="2"/>
        <end position="78"/>
    </location>
</feature>
<name>A0ABN8SRF2_9CNID</name>
<keyword evidence="4" id="KW-0325">Glycoprotein</keyword>
<dbReference type="PANTHER" id="PTHR11640">
    <property type="entry name" value="NEPHRIN"/>
    <property type="match status" value="1"/>
</dbReference>
<dbReference type="Gene3D" id="2.60.40.10">
    <property type="entry name" value="Immunoglobulins"/>
    <property type="match status" value="4"/>
</dbReference>
<dbReference type="InterPro" id="IPR003599">
    <property type="entry name" value="Ig_sub"/>
</dbReference>
<feature type="domain" description="Ig-like" evidence="6">
    <location>
        <begin position="177"/>
        <end position="262"/>
    </location>
</feature>
<feature type="non-terminal residue" evidence="7">
    <location>
        <position position="1"/>
    </location>
</feature>
<gene>
    <name evidence="7" type="ORF">PEVE_00024124</name>
</gene>
<evidence type="ECO:0000256" key="4">
    <source>
        <dbReference type="ARBA" id="ARBA00023180"/>
    </source>
</evidence>
<organism evidence="7 8">
    <name type="scientific">Porites evermanni</name>
    <dbReference type="NCBI Taxonomy" id="104178"/>
    <lineage>
        <taxon>Eukaryota</taxon>
        <taxon>Metazoa</taxon>
        <taxon>Cnidaria</taxon>
        <taxon>Anthozoa</taxon>
        <taxon>Hexacorallia</taxon>
        <taxon>Scleractinia</taxon>
        <taxon>Fungiina</taxon>
        <taxon>Poritidae</taxon>
        <taxon>Porites</taxon>
    </lineage>
</organism>
<keyword evidence="2" id="KW-0472">Membrane</keyword>
<comment type="subcellular location">
    <subcellularLocation>
        <location evidence="1">Membrane</location>
        <topology evidence="1">Single-pass type I membrane protein</topology>
    </subcellularLocation>
</comment>
<reference evidence="7 8" key="1">
    <citation type="submission" date="2022-05" db="EMBL/GenBank/DDBJ databases">
        <authorList>
            <consortium name="Genoscope - CEA"/>
            <person name="William W."/>
        </authorList>
    </citation>
    <scope>NUCLEOTIDE SEQUENCE [LARGE SCALE GENOMIC DNA]</scope>
</reference>
<feature type="domain" description="Ig-like" evidence="6">
    <location>
        <begin position="89"/>
        <end position="173"/>
    </location>
</feature>
<dbReference type="PROSITE" id="PS50835">
    <property type="entry name" value="IG_LIKE"/>
    <property type="match status" value="4"/>
</dbReference>
<keyword evidence="3" id="KW-1015">Disulfide bond</keyword>
<dbReference type="PANTHER" id="PTHR11640:SF164">
    <property type="entry name" value="MAM DOMAIN-CONTAINING GLYCOSYLPHOSPHATIDYLINOSITOL ANCHOR PROTEIN 1"/>
    <property type="match status" value="1"/>
</dbReference>
<accession>A0ABN8SRF2</accession>
<evidence type="ECO:0000259" key="6">
    <source>
        <dbReference type="PROSITE" id="PS50835"/>
    </source>
</evidence>
<dbReference type="InterPro" id="IPR007110">
    <property type="entry name" value="Ig-like_dom"/>
</dbReference>
<keyword evidence="8" id="KW-1185">Reference proteome</keyword>
<evidence type="ECO:0000256" key="5">
    <source>
        <dbReference type="ARBA" id="ARBA00023319"/>
    </source>
</evidence>
<dbReference type="Pfam" id="PF13927">
    <property type="entry name" value="Ig_3"/>
    <property type="match status" value="4"/>
</dbReference>